<protein>
    <recommendedName>
        <fullName evidence="4">Transmembrane protein</fullName>
    </recommendedName>
</protein>
<keyword evidence="1" id="KW-0472">Membrane</keyword>
<sequence length="149" mass="16292">MNSQALDQALDQAFDLASRLRRNAVFGIGVAVVILSSAPFLRSIHDLAFWLIWPLLLVSVLIVLGIAAHLLFDAALFRLLATSKDEKQGLTELDTILERMGLRAKTETLRPLNDRIAGSKRILGRLRVFLAAAIVLTILLAALPQGAEL</sequence>
<evidence type="ECO:0000313" key="2">
    <source>
        <dbReference type="EMBL" id="ASV84625.1"/>
    </source>
</evidence>
<dbReference type="AlphaFoldDB" id="A0A248UD16"/>
<feature type="transmembrane region" description="Helical" evidence="1">
    <location>
        <begin position="24"/>
        <end position="41"/>
    </location>
</feature>
<accession>A0A248UD16</accession>
<keyword evidence="1" id="KW-0812">Transmembrane</keyword>
<evidence type="ECO:0000256" key="1">
    <source>
        <dbReference type="SAM" id="Phobius"/>
    </source>
</evidence>
<dbReference type="KEGG" id="och:CES85_5420"/>
<dbReference type="Proteomes" id="UP000215256">
    <property type="component" value="Chromosome 2"/>
</dbReference>
<name>A0A248UD16_9HYPH</name>
<dbReference type="RefSeq" id="WP_095445308.1">
    <property type="nucleotide sequence ID" value="NZ_CP022603.1"/>
</dbReference>
<keyword evidence="1" id="KW-1133">Transmembrane helix</keyword>
<proteinExistence type="predicted"/>
<evidence type="ECO:0000313" key="3">
    <source>
        <dbReference type="Proteomes" id="UP000215256"/>
    </source>
</evidence>
<dbReference type="EMBL" id="CP022603">
    <property type="protein sequence ID" value="ASV84625.1"/>
    <property type="molecule type" value="Genomic_DNA"/>
</dbReference>
<feature type="transmembrane region" description="Helical" evidence="1">
    <location>
        <begin position="128"/>
        <end position="147"/>
    </location>
</feature>
<feature type="transmembrane region" description="Helical" evidence="1">
    <location>
        <begin position="47"/>
        <end position="72"/>
    </location>
</feature>
<evidence type="ECO:0008006" key="4">
    <source>
        <dbReference type="Google" id="ProtNLM"/>
    </source>
</evidence>
<organism evidence="2 3">
    <name type="scientific">Ochrobactrum quorumnocens</name>
    <dbReference type="NCBI Taxonomy" id="271865"/>
    <lineage>
        <taxon>Bacteria</taxon>
        <taxon>Pseudomonadati</taxon>
        <taxon>Pseudomonadota</taxon>
        <taxon>Alphaproteobacteria</taxon>
        <taxon>Hyphomicrobiales</taxon>
        <taxon>Brucellaceae</taxon>
        <taxon>Brucella/Ochrobactrum group</taxon>
        <taxon>Ochrobactrum</taxon>
    </lineage>
</organism>
<gene>
    <name evidence="2" type="ORF">CES85_5420</name>
</gene>
<reference evidence="2 3" key="1">
    <citation type="submission" date="2017-07" db="EMBL/GenBank/DDBJ databases">
        <title>Phylogenetic study on the rhizospheric bacterium Ochrobactrum sp. A44.</title>
        <authorList>
            <person name="Krzyzanowska D.M."/>
            <person name="Ossowicki A."/>
            <person name="Rajewska M."/>
            <person name="Maciag T."/>
            <person name="Kaczynski Z."/>
            <person name="Czerwicka M."/>
            <person name="Jafra S."/>
        </authorList>
    </citation>
    <scope>NUCLEOTIDE SEQUENCE [LARGE SCALE GENOMIC DNA]</scope>
    <source>
        <strain evidence="2 3">A44</strain>
    </source>
</reference>
<dbReference type="OrthoDB" id="8447236at2"/>